<accession>A0A4Z0C926</accession>
<dbReference type="Proteomes" id="UP000298180">
    <property type="component" value="Unassembled WGS sequence"/>
</dbReference>
<feature type="compositionally biased region" description="Basic and acidic residues" evidence="1">
    <location>
        <begin position="7"/>
        <end position="16"/>
    </location>
</feature>
<keyword evidence="3" id="KW-1185">Reference proteome</keyword>
<gene>
    <name evidence="2" type="ORF">EZ313_08100</name>
</gene>
<feature type="region of interest" description="Disordered" evidence="1">
    <location>
        <begin position="1"/>
        <end position="76"/>
    </location>
</feature>
<dbReference type="EMBL" id="SMLM01000001">
    <property type="protein sequence ID" value="TFZ06579.1"/>
    <property type="molecule type" value="Genomic_DNA"/>
</dbReference>
<proteinExistence type="predicted"/>
<evidence type="ECO:0000313" key="3">
    <source>
        <dbReference type="Proteomes" id="UP000298180"/>
    </source>
</evidence>
<dbReference type="RefSeq" id="WP_135262665.1">
    <property type="nucleotide sequence ID" value="NZ_SMLM01000001.1"/>
</dbReference>
<name>A0A4Z0C926_9BURK</name>
<evidence type="ECO:0000256" key="1">
    <source>
        <dbReference type="SAM" id="MobiDB-lite"/>
    </source>
</evidence>
<sequence>MPTDTTPDPRDMERMPETQQIPQATREVADKPDIRRRPALPEQPRTMTADVVEDEGADPVVESGPTESTDRQRERP</sequence>
<reference evidence="2 3" key="1">
    <citation type="submission" date="2019-03" db="EMBL/GenBank/DDBJ databases">
        <title>Ramlibacter henchirensis DSM 14656, whole genome shotgun sequence.</title>
        <authorList>
            <person name="Zhang X."/>
            <person name="Feng G."/>
            <person name="Zhu H."/>
        </authorList>
    </citation>
    <scope>NUCLEOTIDE SEQUENCE [LARGE SCALE GENOMIC DNA]</scope>
    <source>
        <strain evidence="2 3">DSM 14656</strain>
    </source>
</reference>
<dbReference type="AlphaFoldDB" id="A0A4Z0C926"/>
<dbReference type="OrthoDB" id="9967962at2"/>
<organism evidence="2 3">
    <name type="scientific">Ramlibacter henchirensis</name>
    <dbReference type="NCBI Taxonomy" id="204072"/>
    <lineage>
        <taxon>Bacteria</taxon>
        <taxon>Pseudomonadati</taxon>
        <taxon>Pseudomonadota</taxon>
        <taxon>Betaproteobacteria</taxon>
        <taxon>Burkholderiales</taxon>
        <taxon>Comamonadaceae</taxon>
        <taxon>Ramlibacter</taxon>
    </lineage>
</organism>
<feature type="compositionally biased region" description="Basic and acidic residues" evidence="1">
    <location>
        <begin position="27"/>
        <end position="36"/>
    </location>
</feature>
<protein>
    <submittedName>
        <fullName evidence="2">Uncharacterized protein</fullName>
    </submittedName>
</protein>
<comment type="caution">
    <text evidence="2">The sequence shown here is derived from an EMBL/GenBank/DDBJ whole genome shotgun (WGS) entry which is preliminary data.</text>
</comment>
<evidence type="ECO:0000313" key="2">
    <source>
        <dbReference type="EMBL" id="TFZ06579.1"/>
    </source>
</evidence>